<dbReference type="InParanoid" id="F4REG3"/>
<reference evidence="2" key="1">
    <citation type="journal article" date="2011" name="Proc. Natl. Acad. Sci. U.S.A.">
        <title>Obligate biotrophy features unraveled by the genomic analysis of rust fungi.</title>
        <authorList>
            <person name="Duplessis S."/>
            <person name="Cuomo C.A."/>
            <person name="Lin Y.-C."/>
            <person name="Aerts A."/>
            <person name="Tisserant E."/>
            <person name="Veneault-Fourrey C."/>
            <person name="Joly D.L."/>
            <person name="Hacquard S."/>
            <person name="Amselem J."/>
            <person name="Cantarel B.L."/>
            <person name="Chiu R."/>
            <person name="Coutinho P.M."/>
            <person name="Feau N."/>
            <person name="Field M."/>
            <person name="Frey P."/>
            <person name="Gelhaye E."/>
            <person name="Goldberg J."/>
            <person name="Grabherr M.G."/>
            <person name="Kodira C.D."/>
            <person name="Kohler A."/>
            <person name="Kuees U."/>
            <person name="Lindquist E.A."/>
            <person name="Lucas S.M."/>
            <person name="Mago R."/>
            <person name="Mauceli E."/>
            <person name="Morin E."/>
            <person name="Murat C."/>
            <person name="Pangilinan J.L."/>
            <person name="Park R."/>
            <person name="Pearson M."/>
            <person name="Quesneville H."/>
            <person name="Rouhier N."/>
            <person name="Sakthikumar S."/>
            <person name="Salamov A.A."/>
            <person name="Schmutz J."/>
            <person name="Selles B."/>
            <person name="Shapiro H."/>
            <person name="Tanguay P."/>
            <person name="Tuskan G.A."/>
            <person name="Henrissat B."/>
            <person name="Van de Peer Y."/>
            <person name="Rouze P."/>
            <person name="Ellis J.G."/>
            <person name="Dodds P.N."/>
            <person name="Schein J.E."/>
            <person name="Zhong S."/>
            <person name="Hamelin R.C."/>
            <person name="Grigoriev I.V."/>
            <person name="Szabo L.J."/>
            <person name="Martin F."/>
        </authorList>
    </citation>
    <scope>NUCLEOTIDE SEQUENCE [LARGE SCALE GENOMIC DNA]</scope>
    <source>
        <strain evidence="2">98AG31 / pathotype 3-4-7</strain>
    </source>
</reference>
<dbReference type="GeneID" id="18922232"/>
<dbReference type="Proteomes" id="UP000001072">
    <property type="component" value="Unassembled WGS sequence"/>
</dbReference>
<dbReference type="HOGENOM" id="CLU_2134055_0_0_1"/>
<dbReference type="RefSeq" id="XP_007407635.1">
    <property type="nucleotide sequence ID" value="XM_007407573.1"/>
</dbReference>
<sequence>MVRPESVVELSSYASQLPAPLSILSVQSRGHVLGRAAHFTVAYEATAELVTRLGEAVFTVGNIVNLRGVVIGYVHRSRNWVVELRGANVEATVIPPTQTEDAGAFDSYYGGDW</sequence>
<evidence type="ECO:0000313" key="2">
    <source>
        <dbReference type="Proteomes" id="UP000001072"/>
    </source>
</evidence>
<protein>
    <submittedName>
        <fullName evidence="1">Uncharacterized protein</fullName>
    </submittedName>
</protein>
<evidence type="ECO:0000313" key="1">
    <source>
        <dbReference type="EMBL" id="EGG09275.1"/>
    </source>
</evidence>
<accession>F4REG3</accession>
<keyword evidence="2" id="KW-1185">Reference proteome</keyword>
<dbReference type="VEuPathDB" id="FungiDB:MELLADRAFT_104366"/>
<dbReference type="EMBL" id="GL883098">
    <property type="protein sequence ID" value="EGG09275.1"/>
    <property type="molecule type" value="Genomic_DNA"/>
</dbReference>
<name>F4REG3_MELLP</name>
<organism evidence="2">
    <name type="scientific">Melampsora larici-populina (strain 98AG31 / pathotype 3-4-7)</name>
    <name type="common">Poplar leaf rust fungus</name>
    <dbReference type="NCBI Taxonomy" id="747676"/>
    <lineage>
        <taxon>Eukaryota</taxon>
        <taxon>Fungi</taxon>
        <taxon>Dikarya</taxon>
        <taxon>Basidiomycota</taxon>
        <taxon>Pucciniomycotina</taxon>
        <taxon>Pucciniomycetes</taxon>
        <taxon>Pucciniales</taxon>
        <taxon>Melampsoraceae</taxon>
        <taxon>Melampsora</taxon>
    </lineage>
</organism>
<proteinExistence type="predicted"/>
<dbReference type="AlphaFoldDB" id="F4REG3"/>
<gene>
    <name evidence="1" type="ORF">MELLADRAFT_104366</name>
</gene>
<dbReference type="KEGG" id="mlr:MELLADRAFT_104366"/>